<sequence length="280" mass="31593">MLGVTDIDDYRELNRASWDDRAAAHAASQDYAVDRFRVDPTFLSDVVQFDLPRLGDITGLDGLHLQCHIGTDTLSLSRLGARMTGLDFSGESLAQARELAAATGAPIEYVQSDVYEAVEVLGAERFDLVFTGVGALCWLPDVRRWAGVVARLLRPGGRLFMREGHPVLWALDDARTDEQLVLEYPYFERDEPLVWHDEGSYVQTDAHFTNNKVHNWNHGLGQVVTALLDEGLTLTQLVEHDSVPWEPFPGRMEKVDGEYRLTDRRWRAPLTYTVQATKPR</sequence>
<proteinExistence type="predicted"/>
<dbReference type="InterPro" id="IPR029063">
    <property type="entry name" value="SAM-dependent_MTases_sf"/>
</dbReference>
<dbReference type="EMBL" id="BAAAYN010000011">
    <property type="protein sequence ID" value="GAA3385271.1"/>
    <property type="molecule type" value="Genomic_DNA"/>
</dbReference>
<evidence type="ECO:0000313" key="3">
    <source>
        <dbReference type="Proteomes" id="UP001501676"/>
    </source>
</evidence>
<dbReference type="CDD" id="cd02440">
    <property type="entry name" value="AdoMet_MTases"/>
    <property type="match status" value="1"/>
</dbReference>
<organism evidence="2 3">
    <name type="scientific">Cryptosporangium minutisporangium</name>
    <dbReference type="NCBI Taxonomy" id="113569"/>
    <lineage>
        <taxon>Bacteria</taxon>
        <taxon>Bacillati</taxon>
        <taxon>Actinomycetota</taxon>
        <taxon>Actinomycetes</taxon>
        <taxon>Cryptosporangiales</taxon>
        <taxon>Cryptosporangiaceae</taxon>
        <taxon>Cryptosporangium</taxon>
    </lineage>
</organism>
<dbReference type="InterPro" id="IPR041698">
    <property type="entry name" value="Methyltransf_25"/>
</dbReference>
<dbReference type="Gene3D" id="3.40.50.150">
    <property type="entry name" value="Vaccinia Virus protein VP39"/>
    <property type="match status" value="1"/>
</dbReference>
<comment type="caution">
    <text evidence="2">The sequence shown here is derived from an EMBL/GenBank/DDBJ whole genome shotgun (WGS) entry which is preliminary data.</text>
</comment>
<feature type="domain" description="Methyltransferase" evidence="1">
    <location>
        <begin position="64"/>
        <end position="157"/>
    </location>
</feature>
<dbReference type="Pfam" id="PF13649">
    <property type="entry name" value="Methyltransf_25"/>
    <property type="match status" value="1"/>
</dbReference>
<dbReference type="Proteomes" id="UP001501676">
    <property type="component" value="Unassembled WGS sequence"/>
</dbReference>
<reference evidence="3" key="1">
    <citation type="journal article" date="2019" name="Int. J. Syst. Evol. Microbiol.">
        <title>The Global Catalogue of Microorganisms (GCM) 10K type strain sequencing project: providing services to taxonomists for standard genome sequencing and annotation.</title>
        <authorList>
            <consortium name="The Broad Institute Genomics Platform"/>
            <consortium name="The Broad Institute Genome Sequencing Center for Infectious Disease"/>
            <person name="Wu L."/>
            <person name="Ma J."/>
        </authorList>
    </citation>
    <scope>NUCLEOTIDE SEQUENCE [LARGE SCALE GENOMIC DNA]</scope>
    <source>
        <strain evidence="3">JCM 9458</strain>
    </source>
</reference>
<protein>
    <submittedName>
        <fullName evidence="2">Class I SAM-dependent methyltransferase</fullName>
    </submittedName>
</protein>
<evidence type="ECO:0000259" key="1">
    <source>
        <dbReference type="Pfam" id="PF13649"/>
    </source>
</evidence>
<dbReference type="SUPFAM" id="SSF53335">
    <property type="entry name" value="S-adenosyl-L-methionine-dependent methyltransferases"/>
    <property type="match status" value="1"/>
</dbReference>
<dbReference type="GO" id="GO:0032259">
    <property type="term" value="P:methylation"/>
    <property type="evidence" value="ECO:0007669"/>
    <property type="project" value="UniProtKB-KW"/>
</dbReference>
<dbReference type="GO" id="GO:0008168">
    <property type="term" value="F:methyltransferase activity"/>
    <property type="evidence" value="ECO:0007669"/>
    <property type="project" value="UniProtKB-KW"/>
</dbReference>
<keyword evidence="2" id="KW-0489">Methyltransferase</keyword>
<name>A0ABP6SUM0_9ACTN</name>
<evidence type="ECO:0000313" key="2">
    <source>
        <dbReference type="EMBL" id="GAA3385271.1"/>
    </source>
</evidence>
<keyword evidence="2" id="KW-0808">Transferase</keyword>
<accession>A0ABP6SUM0</accession>
<keyword evidence="3" id="KW-1185">Reference proteome</keyword>
<gene>
    <name evidence="2" type="ORF">GCM10020369_18110</name>
</gene>